<gene>
    <name evidence="3" type="ORF">C8J28_104139</name>
</gene>
<dbReference type="OrthoDB" id="176845at2"/>
<dbReference type="SUPFAM" id="SSF52821">
    <property type="entry name" value="Rhodanese/Cell cycle control phosphatase"/>
    <property type="match status" value="1"/>
</dbReference>
<dbReference type="InterPro" id="IPR001763">
    <property type="entry name" value="Rhodanese-like_dom"/>
</dbReference>
<dbReference type="InterPro" id="IPR022376">
    <property type="entry name" value="PQQ_CXXCW"/>
</dbReference>
<dbReference type="InterPro" id="IPR036873">
    <property type="entry name" value="Rhodanese-like_dom_sf"/>
</dbReference>
<dbReference type="PROSITE" id="PS50206">
    <property type="entry name" value="RHODANESE_3"/>
    <property type="match status" value="1"/>
</dbReference>
<feature type="chain" id="PRO_5015641720" evidence="1">
    <location>
        <begin position="18"/>
        <end position="175"/>
    </location>
</feature>
<dbReference type="Proteomes" id="UP000244060">
    <property type="component" value="Unassembled WGS sequence"/>
</dbReference>
<evidence type="ECO:0000259" key="2">
    <source>
        <dbReference type="PROSITE" id="PS50206"/>
    </source>
</evidence>
<proteinExistence type="predicted"/>
<comment type="caution">
    <text evidence="3">The sequence shown here is derived from an EMBL/GenBank/DDBJ whole genome shotgun (WGS) entry which is preliminary data.</text>
</comment>
<name>A0A2T5KB66_9RHOB</name>
<protein>
    <submittedName>
        <fullName evidence="3">PQQ-dependent catabolism-associated CXXCW motif protein</fullName>
    </submittedName>
</protein>
<accession>A0A2T5KB66</accession>
<evidence type="ECO:0000313" key="3">
    <source>
        <dbReference type="EMBL" id="PTR19655.1"/>
    </source>
</evidence>
<feature type="domain" description="Rhodanese" evidence="2">
    <location>
        <begin position="53"/>
        <end position="169"/>
    </location>
</feature>
<dbReference type="RefSeq" id="WP_108220522.1">
    <property type="nucleotide sequence ID" value="NZ_QAOT01000004.1"/>
</dbReference>
<keyword evidence="4" id="KW-1185">Reference proteome</keyword>
<dbReference type="AlphaFoldDB" id="A0A2T5KB66"/>
<evidence type="ECO:0000256" key="1">
    <source>
        <dbReference type="SAM" id="SignalP"/>
    </source>
</evidence>
<dbReference type="CDD" id="cd00158">
    <property type="entry name" value="RHOD"/>
    <property type="match status" value="1"/>
</dbReference>
<evidence type="ECO:0000313" key="4">
    <source>
        <dbReference type="Proteomes" id="UP000244060"/>
    </source>
</evidence>
<reference evidence="3 4" key="1">
    <citation type="submission" date="2018-04" db="EMBL/GenBank/DDBJ databases">
        <title>Genomic Encyclopedia of Type Strains, Phase III (KMG-III): the genomes of soil and plant-associated and newly described type strains.</title>
        <authorList>
            <person name="Whitman W."/>
        </authorList>
    </citation>
    <scope>NUCLEOTIDE SEQUENCE [LARGE SCALE GENOMIC DNA]</scope>
    <source>
        <strain evidence="3 4">KA25</strain>
    </source>
</reference>
<dbReference type="EMBL" id="QAOT01000004">
    <property type="protein sequence ID" value="PTR19655.1"/>
    <property type="molecule type" value="Genomic_DNA"/>
</dbReference>
<dbReference type="NCBIfam" id="TIGR03865">
    <property type="entry name" value="PQQ_CXXCW"/>
    <property type="match status" value="1"/>
</dbReference>
<feature type="signal peptide" evidence="1">
    <location>
        <begin position="1"/>
        <end position="17"/>
    </location>
</feature>
<sequence>MKRFAAALCLLALPALAGVPEPDGFRGAPYRAEVPATVMGQPGLSSDEARALHSAGVSFIDVLPREARPEGLPDDRMWREKPHLSIPGSVWLPNTGYEALPEADAAYLRDGLERVTGGDAGAAVVIFCKKDCWMSWNAAKRAIGWGFSGVKWFPGGTDAWQDLGGHLEEVPPAPR</sequence>
<dbReference type="Pfam" id="PF00581">
    <property type="entry name" value="Rhodanese"/>
    <property type="match status" value="1"/>
</dbReference>
<keyword evidence="1" id="KW-0732">Signal</keyword>
<dbReference type="Gene3D" id="3.40.250.10">
    <property type="entry name" value="Rhodanese-like domain"/>
    <property type="match status" value="1"/>
</dbReference>
<organism evidence="3 4">
    <name type="scientific">Cereibacter azotoformans</name>
    <dbReference type="NCBI Taxonomy" id="43057"/>
    <lineage>
        <taxon>Bacteria</taxon>
        <taxon>Pseudomonadati</taxon>
        <taxon>Pseudomonadota</taxon>
        <taxon>Alphaproteobacteria</taxon>
        <taxon>Rhodobacterales</taxon>
        <taxon>Paracoccaceae</taxon>
        <taxon>Cereibacter</taxon>
    </lineage>
</organism>